<reference evidence="6 7" key="1">
    <citation type="journal article" date="2010" name="Stand. Genomic Sci.">
        <title>Complete genome sequence of Segniliparus rotundus type strain (CDC 1076).</title>
        <authorList>
            <person name="Sikorski J."/>
            <person name="Lapidus A."/>
            <person name="Copeland A."/>
            <person name="Misra M."/>
            <person name="Glavina Del Rio T."/>
            <person name="Nolan M."/>
            <person name="Lucas S."/>
            <person name="Chen F."/>
            <person name="Tice H."/>
            <person name="Cheng J.F."/>
            <person name="Jando M."/>
            <person name="Schneider S."/>
            <person name="Bruce D."/>
            <person name="Goodwin L."/>
            <person name="Pitluck S."/>
            <person name="Liolios K."/>
            <person name="Mikhailova N."/>
            <person name="Pati A."/>
            <person name="Ivanova N."/>
            <person name="Mavromatis K."/>
            <person name="Chen A."/>
            <person name="Palaniappan K."/>
            <person name="Chertkov O."/>
            <person name="Land M."/>
            <person name="Hauser L."/>
            <person name="Chang Y.J."/>
            <person name="Jeffries C.D."/>
            <person name="Brettin T."/>
            <person name="Detter J.C."/>
            <person name="Han C."/>
            <person name="Rohde M."/>
            <person name="Goker M."/>
            <person name="Bristow J."/>
            <person name="Eisen J.A."/>
            <person name="Markowitz V."/>
            <person name="Hugenholtz P."/>
            <person name="Kyrpides N.C."/>
            <person name="Klenk H.P."/>
        </authorList>
    </citation>
    <scope>NUCLEOTIDE SEQUENCE [LARGE SCALE GENOMIC DNA]</scope>
    <source>
        <strain evidence="7">ATCC BAA-972 / CDC 1076 / CIP 108378 / DSM 44985 / JCM 13578</strain>
    </source>
</reference>
<dbReference type="InterPro" id="IPR005471">
    <property type="entry name" value="Tscrpt_reg_IclR_N"/>
</dbReference>
<dbReference type="EMBL" id="CP001958">
    <property type="protein sequence ID" value="ADG97860.1"/>
    <property type="molecule type" value="Genomic_DNA"/>
</dbReference>
<dbReference type="PANTHER" id="PTHR30136">
    <property type="entry name" value="HELIX-TURN-HELIX TRANSCRIPTIONAL REGULATOR, ICLR FAMILY"/>
    <property type="match status" value="1"/>
</dbReference>
<dbReference type="Pfam" id="PF09339">
    <property type="entry name" value="HTH_IclR"/>
    <property type="match status" value="1"/>
</dbReference>
<dbReference type="PANTHER" id="PTHR30136:SF39">
    <property type="entry name" value="TRANSCRIPTIONAL REGULATORY PROTEIN"/>
    <property type="match status" value="1"/>
</dbReference>
<accession>D6Z7D0</accession>
<evidence type="ECO:0000256" key="3">
    <source>
        <dbReference type="ARBA" id="ARBA00023163"/>
    </source>
</evidence>
<evidence type="ECO:0000259" key="5">
    <source>
        <dbReference type="PROSITE" id="PS51078"/>
    </source>
</evidence>
<keyword evidence="2" id="KW-0238">DNA-binding</keyword>
<dbReference type="HOGENOM" id="CLU_062618_4_1_11"/>
<gene>
    <name evidence="6" type="ordered locus">Srot_1396</name>
</gene>
<sequence>MDNISRGSNFAEIGSSGIGVLDKSALVLHVLRRGPASLSELVERTGLPRATAHRLAQALHTHRLAAKDAEGRFTLGPWLHELAEHAADPLVLAAGQIFPALRERVGESVQLYRREGDQRVCVAAVEPASGLRDSVLVGARLSLTAGSGAQVLLAWEEPELRERHLREAAFDERALELVRERGWAHSSGEREPGVASVSIPVRDARSAKVRGALCVSGPVERINAREPQAWAALLAEASEALEEA</sequence>
<dbReference type="KEGG" id="srt:Srot_1396"/>
<dbReference type="Gene3D" id="1.10.10.10">
    <property type="entry name" value="Winged helix-like DNA-binding domain superfamily/Winged helix DNA-binding domain"/>
    <property type="match status" value="1"/>
</dbReference>
<dbReference type="InterPro" id="IPR050707">
    <property type="entry name" value="HTH_MetabolicPath_Reg"/>
</dbReference>
<protein>
    <submittedName>
        <fullName evidence="6">Transcriptional regulator, IclR family</fullName>
    </submittedName>
</protein>
<dbReference type="Pfam" id="PF01614">
    <property type="entry name" value="IclR_C"/>
    <property type="match status" value="1"/>
</dbReference>
<dbReference type="Proteomes" id="UP000002247">
    <property type="component" value="Chromosome"/>
</dbReference>
<dbReference type="SUPFAM" id="SSF55781">
    <property type="entry name" value="GAF domain-like"/>
    <property type="match status" value="1"/>
</dbReference>
<evidence type="ECO:0000259" key="4">
    <source>
        <dbReference type="PROSITE" id="PS51077"/>
    </source>
</evidence>
<dbReference type="RefSeq" id="WP_013138314.1">
    <property type="nucleotide sequence ID" value="NC_014168.1"/>
</dbReference>
<keyword evidence="1" id="KW-0805">Transcription regulation</keyword>
<dbReference type="AlphaFoldDB" id="D6Z7D0"/>
<dbReference type="Gene3D" id="3.30.450.40">
    <property type="match status" value="1"/>
</dbReference>
<dbReference type="SUPFAM" id="SSF46785">
    <property type="entry name" value="Winged helix' DNA-binding domain"/>
    <property type="match status" value="1"/>
</dbReference>
<dbReference type="GO" id="GO:0045892">
    <property type="term" value="P:negative regulation of DNA-templated transcription"/>
    <property type="evidence" value="ECO:0007669"/>
    <property type="project" value="TreeGrafter"/>
</dbReference>
<feature type="domain" description="HTH iclR-type" evidence="4">
    <location>
        <begin position="18"/>
        <end position="77"/>
    </location>
</feature>
<keyword evidence="3" id="KW-0804">Transcription</keyword>
<name>D6Z7D0_SEGRD</name>
<keyword evidence="7" id="KW-1185">Reference proteome</keyword>
<dbReference type="GO" id="GO:0003700">
    <property type="term" value="F:DNA-binding transcription factor activity"/>
    <property type="evidence" value="ECO:0007669"/>
    <property type="project" value="TreeGrafter"/>
</dbReference>
<evidence type="ECO:0000313" key="7">
    <source>
        <dbReference type="Proteomes" id="UP000002247"/>
    </source>
</evidence>
<dbReference type="PROSITE" id="PS51078">
    <property type="entry name" value="ICLR_ED"/>
    <property type="match status" value="1"/>
</dbReference>
<dbReference type="InterPro" id="IPR036390">
    <property type="entry name" value="WH_DNA-bd_sf"/>
</dbReference>
<feature type="domain" description="IclR-ED" evidence="5">
    <location>
        <begin position="78"/>
        <end position="244"/>
    </location>
</feature>
<proteinExistence type="predicted"/>
<dbReference type="InterPro" id="IPR036388">
    <property type="entry name" value="WH-like_DNA-bd_sf"/>
</dbReference>
<dbReference type="InterPro" id="IPR014757">
    <property type="entry name" value="Tscrpt_reg_IclR_C"/>
</dbReference>
<dbReference type="SMART" id="SM00346">
    <property type="entry name" value="HTH_ICLR"/>
    <property type="match status" value="1"/>
</dbReference>
<dbReference type="OrthoDB" id="4319317at2"/>
<dbReference type="eggNOG" id="COG1414">
    <property type="taxonomic scope" value="Bacteria"/>
</dbReference>
<evidence type="ECO:0000256" key="2">
    <source>
        <dbReference type="ARBA" id="ARBA00023125"/>
    </source>
</evidence>
<dbReference type="GO" id="GO:0003677">
    <property type="term" value="F:DNA binding"/>
    <property type="evidence" value="ECO:0007669"/>
    <property type="project" value="UniProtKB-KW"/>
</dbReference>
<organism evidence="6 7">
    <name type="scientific">Segniliparus rotundus (strain ATCC BAA-972 / CDC 1076 / CIP 108378 / DSM 44985 / JCM 13578)</name>
    <dbReference type="NCBI Taxonomy" id="640132"/>
    <lineage>
        <taxon>Bacteria</taxon>
        <taxon>Bacillati</taxon>
        <taxon>Actinomycetota</taxon>
        <taxon>Actinomycetes</taxon>
        <taxon>Mycobacteriales</taxon>
        <taxon>Segniliparaceae</taxon>
        <taxon>Segniliparus</taxon>
    </lineage>
</organism>
<evidence type="ECO:0000256" key="1">
    <source>
        <dbReference type="ARBA" id="ARBA00023015"/>
    </source>
</evidence>
<dbReference type="InterPro" id="IPR029016">
    <property type="entry name" value="GAF-like_dom_sf"/>
</dbReference>
<dbReference type="PROSITE" id="PS51077">
    <property type="entry name" value="HTH_ICLR"/>
    <property type="match status" value="1"/>
</dbReference>
<dbReference type="STRING" id="640132.Srot_1396"/>
<evidence type="ECO:0000313" key="6">
    <source>
        <dbReference type="EMBL" id="ADG97860.1"/>
    </source>
</evidence>